<evidence type="ECO:0000256" key="1">
    <source>
        <dbReference type="ARBA" id="ARBA00022737"/>
    </source>
</evidence>
<feature type="region of interest" description="Disordered" evidence="4">
    <location>
        <begin position="1194"/>
        <end position="1238"/>
    </location>
</feature>
<dbReference type="InterPro" id="IPR051165">
    <property type="entry name" value="Multifunctional_ANK_Repeat"/>
</dbReference>
<feature type="region of interest" description="Disordered" evidence="4">
    <location>
        <begin position="1829"/>
        <end position="1864"/>
    </location>
</feature>
<gene>
    <name evidence="5" type="ORF">CRHIZ90672A_00004116</name>
</gene>
<feature type="repeat" description="ANK" evidence="3">
    <location>
        <begin position="1507"/>
        <end position="1539"/>
    </location>
</feature>
<dbReference type="PANTHER" id="PTHR24123:SF141">
    <property type="entry name" value="ANKYRIN 2, ISOFORM U"/>
    <property type="match status" value="1"/>
</dbReference>
<feature type="region of interest" description="Disordered" evidence="4">
    <location>
        <begin position="1724"/>
        <end position="1750"/>
    </location>
</feature>
<reference evidence="5" key="1">
    <citation type="submission" date="2021-10" db="EMBL/GenBank/DDBJ databases">
        <authorList>
            <person name="Piombo E."/>
        </authorList>
    </citation>
    <scope>NUCLEOTIDE SEQUENCE</scope>
</reference>
<feature type="repeat" description="ANK" evidence="3">
    <location>
        <begin position="534"/>
        <end position="566"/>
    </location>
</feature>
<feature type="repeat" description="ANK" evidence="3">
    <location>
        <begin position="731"/>
        <end position="754"/>
    </location>
</feature>
<feature type="compositionally biased region" description="Acidic residues" evidence="4">
    <location>
        <begin position="1205"/>
        <end position="1228"/>
    </location>
</feature>
<evidence type="ECO:0000313" key="6">
    <source>
        <dbReference type="Proteomes" id="UP000696573"/>
    </source>
</evidence>
<evidence type="ECO:0000313" key="5">
    <source>
        <dbReference type="EMBL" id="CAH0022307.1"/>
    </source>
</evidence>
<feature type="compositionally biased region" description="Basic and acidic residues" evidence="4">
    <location>
        <begin position="593"/>
        <end position="623"/>
    </location>
</feature>
<dbReference type="Pfam" id="PF00023">
    <property type="entry name" value="Ank"/>
    <property type="match status" value="1"/>
</dbReference>
<dbReference type="InterPro" id="IPR002110">
    <property type="entry name" value="Ankyrin_rpt"/>
</dbReference>
<dbReference type="PROSITE" id="PS50088">
    <property type="entry name" value="ANK_REPEAT"/>
    <property type="match status" value="5"/>
</dbReference>
<keyword evidence="1" id="KW-0677">Repeat</keyword>
<dbReference type="Gene3D" id="1.25.40.20">
    <property type="entry name" value="Ankyrin repeat-containing domain"/>
    <property type="match status" value="5"/>
</dbReference>
<accession>A0A9N9VFC7</accession>
<dbReference type="InterPro" id="IPR036770">
    <property type="entry name" value="Ankyrin_rpt-contain_sf"/>
</dbReference>
<dbReference type="PANTHER" id="PTHR24123">
    <property type="entry name" value="ANKYRIN REPEAT-CONTAINING"/>
    <property type="match status" value="1"/>
</dbReference>
<keyword evidence="2 3" id="KW-0040">ANK repeat</keyword>
<proteinExistence type="predicted"/>
<evidence type="ECO:0000256" key="2">
    <source>
        <dbReference type="ARBA" id="ARBA00023043"/>
    </source>
</evidence>
<protein>
    <recommendedName>
        <fullName evidence="7">Ankyrin repeat protein</fullName>
    </recommendedName>
</protein>
<dbReference type="EMBL" id="CABFNQ020000676">
    <property type="protein sequence ID" value="CAH0022307.1"/>
    <property type="molecule type" value="Genomic_DNA"/>
</dbReference>
<feature type="compositionally biased region" description="Acidic residues" evidence="4">
    <location>
        <begin position="661"/>
        <end position="686"/>
    </location>
</feature>
<organism evidence="5 6">
    <name type="scientific">Clonostachys rhizophaga</name>
    <dbReference type="NCBI Taxonomy" id="160324"/>
    <lineage>
        <taxon>Eukaryota</taxon>
        <taxon>Fungi</taxon>
        <taxon>Dikarya</taxon>
        <taxon>Ascomycota</taxon>
        <taxon>Pezizomycotina</taxon>
        <taxon>Sordariomycetes</taxon>
        <taxon>Hypocreomycetidae</taxon>
        <taxon>Hypocreales</taxon>
        <taxon>Bionectriaceae</taxon>
        <taxon>Clonostachys</taxon>
    </lineage>
</organism>
<sequence>MAHKPLPELPAPIIELPRYISQHPEKPVAKILEPYRQYEAGLRSLFAQDRKNPVLQDPYVNVLPLFTNDTKSITTRARDLSTEPVEEQSRYIMPLTEDKRRPNGSPATVSDLSEFQKNFNVFSESSLAEMDWDNVVAAGSSVVNCLLPVPDEYKMPKRKLREYYHEKFCPASDVDLFLYGLTPEDAIEKIKQIEQAVRDVLLNEVTVIRTRYAITIASQYPVRHIQIVLRVYSSVSEILTGFDIDAAGGAYDGKQVYVTPRALGSFITQINHVDLSRRSPSYENRLSKYSHRNFEVYWPDLDRSRIDPTIFERSFQRTLGLARLLVLESLPSTSARQDYLNKRRRERGRPIVQQNRFKLGEGNIKDDYEDEVADWLSSEEVSNYHTFSVPYGQRFGVKRIEKLCYTRDLLLNAEWNQNDKREVYLHRHPAFFGRVEDIVEDCCGYCPEPVTNEEKEVAERESQIYISGKISFLTDDPGRQQIGSFNPLTEKDWTDMAYIGDTARLCQSIVDDEVDKIKGWISQLDADINKRDYTGRTPLHLAVTSSTPNVVRCLVENGARITARLADGRTALHLAAARNNTEMIKILLDKSAENEEADADRVEKRRRDAKSGKSDRDGDTEMHDDQEDGVDMDDEEQRLVDTEEQEIDEADDGASSNEVHMDEDEGEEDEDSDGELIGSEESDDGAPTETTGSFVKLKRVTESIDQLALEESDEGPDYYDIDVLAWDVPCSPLHLAIAGGHEDAVKALCDYGADSILPVKFLSQIDDDQTAAILTLTLALSLPSEQAISMTKLLLSLGAISSQADSNGATAFHRFVESGRKDMVDTLLEQDRAGVKMAINHMVMAGSSWDPEAIAPLHSAVERGDSILVLKLLNAGANATVKFDAWLKAAKTSARISSELGTFDTNQKLYRKLLQPLFAAVQADNHEAAVKILESGADPNSLDAETLELLEDEFNRRYYTGMSILNTVESRIGKLQSKLRTAERALHREKPEKAPGMEEYLDRFDLDTYRHWAARLEIASRERSYKIRMEQYEEYLKGRNSLEDAEEVDRLRGLIAGFTALKEILISKGAKTFAELHPNIKTREETPPMSPTPSVEDYAEAIGHSISFHGDNTITEKRREGYIQLMEAAFTGNLDRVKSLTMQAWGAEQDEPPLLASIRDTADNGPFSLAFFRGHHEVAKAILEIVKAQWSPKKQKKAYRMKGDDSDDEEEEEEEEEENSEDEGDEGGSDNGPAIVGENLDENYTIDDLGQLTVVKCHVTPSKILEEKWKKPILHGGIPEDIKSHTMFQHCVVDNDVASLNILIDIAQYWASQTLDDAEEEEAHGAFRLPELDYRDAIQKGHTELASLMIKCTGAGIPLDSFIKGSGIKLDQKPKLYQGLTVYGKKRKDWANKGRNMISRASGLKTPPLLYAALGGSLESVQFFLSDVPHRLYTEFSKIETALLDPRIQHLTQQQGAFDRAVGKWLGIDADFIIHCAIVSPPKERQIELLHYLIKTCPSAIEKKDSKGNTPLMNAAFLGRVPFVKILIEANADQSVRNSNGENILHRALGESPRASEFRSFLELLDPRLLGHLFLQRKNLSEDGSNPVHSWISKICGSKYEQESSDGYFFYGRPEEDYETEESSAPYKDDKPGLVEMLRLLLESCKGEGLEMFNGAGDTCLHTAVLNRQLAITKTLIEFKPSLIYRENAVGRTPLEVARDIVTASKLSRPRQIELSRLEPGDRKAPFEFGDGNATPVPSPGRSGESRAATVNAEKLGVSEKYSERVLARITWEVGLGGTSVKPSKKLTKGLSKAVILDLCATSADNNQMKRRLVSLNEANDVARRLGEMKARVAKEKQNKKSNDNAEEDENKAPSTEEAITLQLETATRWSKALED</sequence>
<dbReference type="SMART" id="SM00248">
    <property type="entry name" value="ANK"/>
    <property type="match status" value="11"/>
</dbReference>
<dbReference type="Proteomes" id="UP000696573">
    <property type="component" value="Unassembled WGS sequence"/>
</dbReference>
<dbReference type="OrthoDB" id="539213at2759"/>
<dbReference type="PROSITE" id="PS50297">
    <property type="entry name" value="ANK_REP_REGION"/>
    <property type="match status" value="5"/>
</dbReference>
<dbReference type="Pfam" id="PF12796">
    <property type="entry name" value="Ank_2"/>
    <property type="match status" value="2"/>
</dbReference>
<evidence type="ECO:0008006" key="7">
    <source>
        <dbReference type="Google" id="ProtNLM"/>
    </source>
</evidence>
<feature type="repeat" description="ANK" evidence="3">
    <location>
        <begin position="852"/>
        <end position="884"/>
    </location>
</feature>
<comment type="caution">
    <text evidence="5">The sequence shown here is derived from an EMBL/GenBank/DDBJ whole genome shotgun (WGS) entry which is preliminary data.</text>
</comment>
<feature type="region of interest" description="Disordered" evidence="4">
    <location>
        <begin position="593"/>
        <end position="694"/>
    </location>
</feature>
<keyword evidence="6" id="KW-1185">Reference proteome</keyword>
<feature type="repeat" description="ANK" evidence="3">
    <location>
        <begin position="567"/>
        <end position="599"/>
    </location>
</feature>
<evidence type="ECO:0000256" key="4">
    <source>
        <dbReference type="SAM" id="MobiDB-lite"/>
    </source>
</evidence>
<feature type="compositionally biased region" description="Basic and acidic residues" evidence="4">
    <location>
        <begin position="1829"/>
        <end position="1844"/>
    </location>
</feature>
<feature type="compositionally biased region" description="Acidic residues" evidence="4">
    <location>
        <begin position="624"/>
        <end position="652"/>
    </location>
</feature>
<dbReference type="SUPFAM" id="SSF48403">
    <property type="entry name" value="Ankyrin repeat"/>
    <property type="match status" value="3"/>
</dbReference>
<evidence type="ECO:0000256" key="3">
    <source>
        <dbReference type="PROSITE-ProRule" id="PRU00023"/>
    </source>
</evidence>
<name>A0A9N9VFC7_9HYPO</name>